<name>A0A318SI03_9BURK</name>
<organism evidence="1 2">
    <name type="scientific">Xylophilus ampelinus</name>
    <dbReference type="NCBI Taxonomy" id="54067"/>
    <lineage>
        <taxon>Bacteria</taxon>
        <taxon>Pseudomonadati</taxon>
        <taxon>Pseudomonadota</taxon>
        <taxon>Betaproteobacteria</taxon>
        <taxon>Burkholderiales</taxon>
        <taxon>Xylophilus</taxon>
    </lineage>
</organism>
<evidence type="ECO:0000313" key="1">
    <source>
        <dbReference type="EMBL" id="PYE78465.1"/>
    </source>
</evidence>
<keyword evidence="2" id="KW-1185">Reference proteome</keyword>
<dbReference type="AlphaFoldDB" id="A0A318SI03"/>
<dbReference type="Proteomes" id="UP000247540">
    <property type="component" value="Unassembled WGS sequence"/>
</dbReference>
<dbReference type="EMBL" id="QJTC01000007">
    <property type="protein sequence ID" value="PYE78465.1"/>
    <property type="molecule type" value="Genomic_DNA"/>
</dbReference>
<accession>A0A318SI03</accession>
<reference evidence="1 2" key="1">
    <citation type="submission" date="2018-06" db="EMBL/GenBank/DDBJ databases">
        <title>Genomic Encyclopedia of Type Strains, Phase III (KMG-III): the genomes of soil and plant-associated and newly described type strains.</title>
        <authorList>
            <person name="Whitman W."/>
        </authorList>
    </citation>
    <scope>NUCLEOTIDE SEQUENCE [LARGE SCALE GENOMIC DNA]</scope>
    <source>
        <strain evidence="1 2">CECT 7646</strain>
    </source>
</reference>
<comment type="caution">
    <text evidence="1">The sequence shown here is derived from an EMBL/GenBank/DDBJ whole genome shotgun (WGS) entry which is preliminary data.</text>
</comment>
<gene>
    <name evidence="1" type="ORF">DFQ15_107115</name>
</gene>
<evidence type="ECO:0008006" key="3">
    <source>
        <dbReference type="Google" id="ProtNLM"/>
    </source>
</evidence>
<protein>
    <recommendedName>
        <fullName evidence="3">DUF4935 domain-containing protein</fullName>
    </recommendedName>
</protein>
<dbReference type="RefSeq" id="WP_233504322.1">
    <property type="nucleotide sequence ID" value="NZ_JAMOFZ010000007.1"/>
</dbReference>
<evidence type="ECO:0000313" key="2">
    <source>
        <dbReference type="Proteomes" id="UP000247540"/>
    </source>
</evidence>
<sequence>MDVFHVVIDTSMMRAVPFQHADFVRLLKLAELGKVKIYFPRIALEEERTAQLKKHEDAVIFITQEIARLQRGTLGMLVEGLPLPGVELWDLKAVTRNSAEMFGAFVAKHKIEVIEISMEHAVAAWARYFDVKLPFDATQVREERRKDIPDSWILEGGRELKRRTGVHCALVRDKKLADAFRAEGFQVYDGFQRLLDDVEAATAVEPIKKPADEEPPVPLDQLRGPEFSEMDVLVLGMIEALNTPSKNDLLAAVARAGYRADIAEHEARTLVLAGRLTETATHFIPTSRALAKAAAGKEIVTNALLKIV</sequence>
<proteinExistence type="predicted"/>